<comment type="caution">
    <text evidence="2">The sequence shown here is derived from an EMBL/GenBank/DDBJ whole genome shotgun (WGS) entry which is preliminary data.</text>
</comment>
<dbReference type="Pfam" id="PF19631">
    <property type="entry name" value="Trypco2"/>
    <property type="match status" value="1"/>
</dbReference>
<feature type="domain" description="Trypsin-co-occurring" evidence="1">
    <location>
        <begin position="110"/>
        <end position="182"/>
    </location>
</feature>
<organism evidence="2 3">
    <name type="scientific">Caenispirillum salinarum AK4</name>
    <dbReference type="NCBI Taxonomy" id="1238182"/>
    <lineage>
        <taxon>Bacteria</taxon>
        <taxon>Pseudomonadati</taxon>
        <taxon>Pseudomonadota</taxon>
        <taxon>Alphaproteobacteria</taxon>
        <taxon>Rhodospirillales</taxon>
        <taxon>Novispirillaceae</taxon>
        <taxon>Caenispirillum</taxon>
    </lineage>
</organism>
<evidence type="ECO:0000259" key="1">
    <source>
        <dbReference type="Pfam" id="PF19631"/>
    </source>
</evidence>
<proteinExistence type="predicted"/>
<gene>
    <name evidence="2" type="ORF">C882_2930</name>
</gene>
<dbReference type="PATRIC" id="fig|1238182.3.peg.4481"/>
<dbReference type="InterPro" id="IPR045608">
    <property type="entry name" value="Trypco2"/>
</dbReference>
<accession>K9GM95</accession>
<sequence length="197" mass="20398">MGGFLEDQRKMCPSDKSLGLRPETVKLTAKAVAKRTVDGGVEFQLVTLPIGGGASAATERSGVQTFEMTFNVPTQGPGGALLSAPLEEVGRDEKCQAVMDQRRGLKTTAPLAYAILDVRQAVLSGLDSADGPQLSPQTMKATFGVTAVERQEGRAGIDILVFSVGGGGSHSTSNGQTMEISFTKPAEDAEDAAPAGS</sequence>
<keyword evidence="3" id="KW-1185">Reference proteome</keyword>
<dbReference type="EMBL" id="ANHY01000037">
    <property type="protein sequence ID" value="EKV26162.1"/>
    <property type="molecule type" value="Genomic_DNA"/>
</dbReference>
<evidence type="ECO:0000313" key="3">
    <source>
        <dbReference type="Proteomes" id="UP000009881"/>
    </source>
</evidence>
<evidence type="ECO:0000313" key="2">
    <source>
        <dbReference type="EMBL" id="EKV26162.1"/>
    </source>
</evidence>
<protein>
    <recommendedName>
        <fullName evidence="1">Trypsin-co-occurring domain-containing protein</fullName>
    </recommendedName>
</protein>
<dbReference type="AlphaFoldDB" id="K9GM95"/>
<name>K9GM95_9PROT</name>
<dbReference type="Proteomes" id="UP000009881">
    <property type="component" value="Unassembled WGS sequence"/>
</dbReference>
<reference evidence="2 3" key="1">
    <citation type="journal article" date="2013" name="Genome Announc.">
        <title>Draft Genome Sequence of an Alphaproteobacterium, Caenispirillum salinarum AK4(T), Isolated from a Solar Saltern.</title>
        <authorList>
            <person name="Khatri I."/>
            <person name="Singh A."/>
            <person name="Korpole S."/>
            <person name="Pinnaka A.K."/>
            <person name="Subramanian S."/>
        </authorList>
    </citation>
    <scope>NUCLEOTIDE SEQUENCE [LARGE SCALE GENOMIC DNA]</scope>
    <source>
        <strain evidence="2 3">AK4</strain>
    </source>
</reference>